<sequence>MAALSEIIPCPSSVLALETVAARRAVHFLQELNLRGSILEVWKEFVPPDIYKAGFIAISVTKELDFGNDSFSQLFSIF</sequence>
<keyword evidence="2" id="KW-1185">Reference proteome</keyword>
<reference evidence="1 2" key="1">
    <citation type="journal article" date="2016" name="G3 (Bethesda)">
        <title>First Draft Assembly and Annotation of the Genome of a California Endemic Oak Quercus lobata Nee (Fagaceae).</title>
        <authorList>
            <person name="Sork V.L."/>
            <person name="Fitz-Gibbon S.T."/>
            <person name="Puiu D."/>
            <person name="Crepeau M."/>
            <person name="Gugger P.F."/>
            <person name="Sherman R."/>
            <person name="Stevens K."/>
            <person name="Langley C.H."/>
            <person name="Pellegrini M."/>
            <person name="Salzberg S.L."/>
        </authorList>
    </citation>
    <scope>NUCLEOTIDE SEQUENCE [LARGE SCALE GENOMIC DNA]</scope>
    <source>
        <strain evidence="1 2">cv. SW786</strain>
    </source>
</reference>
<evidence type="ECO:0000313" key="1">
    <source>
        <dbReference type="EnsemblPlants" id="QL12p000107:mrna"/>
    </source>
</evidence>
<dbReference type="Proteomes" id="UP000594261">
    <property type="component" value="Chromosome 12"/>
</dbReference>
<dbReference type="InParanoid" id="A0A7N2N1A5"/>
<organism evidence="1 2">
    <name type="scientific">Quercus lobata</name>
    <name type="common">Valley oak</name>
    <dbReference type="NCBI Taxonomy" id="97700"/>
    <lineage>
        <taxon>Eukaryota</taxon>
        <taxon>Viridiplantae</taxon>
        <taxon>Streptophyta</taxon>
        <taxon>Embryophyta</taxon>
        <taxon>Tracheophyta</taxon>
        <taxon>Spermatophyta</taxon>
        <taxon>Magnoliopsida</taxon>
        <taxon>eudicotyledons</taxon>
        <taxon>Gunneridae</taxon>
        <taxon>Pentapetalae</taxon>
        <taxon>rosids</taxon>
        <taxon>fabids</taxon>
        <taxon>Fagales</taxon>
        <taxon>Fagaceae</taxon>
        <taxon>Quercus</taxon>
    </lineage>
</organism>
<dbReference type="EMBL" id="LRBV02000012">
    <property type="status" value="NOT_ANNOTATED_CDS"/>
    <property type="molecule type" value="Genomic_DNA"/>
</dbReference>
<dbReference type="Gramene" id="QL12p000107:mrna">
    <property type="protein sequence ID" value="QL12p000107:mrna"/>
    <property type="gene ID" value="QL12p000107"/>
</dbReference>
<accession>A0A7N2N1A5</accession>
<evidence type="ECO:0000313" key="2">
    <source>
        <dbReference type="Proteomes" id="UP000594261"/>
    </source>
</evidence>
<protein>
    <submittedName>
        <fullName evidence="1">Uncharacterized protein</fullName>
    </submittedName>
</protein>
<dbReference type="EnsemblPlants" id="QL12p000107:mrna">
    <property type="protein sequence ID" value="QL12p000107:mrna"/>
    <property type="gene ID" value="QL12p000107"/>
</dbReference>
<proteinExistence type="predicted"/>
<reference evidence="1" key="2">
    <citation type="submission" date="2021-01" db="UniProtKB">
        <authorList>
            <consortium name="EnsemblPlants"/>
        </authorList>
    </citation>
    <scope>IDENTIFICATION</scope>
</reference>
<name>A0A7N2N1A5_QUELO</name>
<dbReference type="AlphaFoldDB" id="A0A7N2N1A5"/>